<dbReference type="Gene3D" id="3.40.640.10">
    <property type="entry name" value="Type I PLP-dependent aspartate aminotransferase-like (Major domain)"/>
    <property type="match status" value="1"/>
</dbReference>
<dbReference type="Proteomes" id="UP000241848">
    <property type="component" value="Unassembled WGS sequence"/>
</dbReference>
<feature type="domain" description="Aromatic amino acid beta-eliminating lyase/threonine aldolase" evidence="6">
    <location>
        <begin position="6"/>
        <end position="286"/>
    </location>
</feature>
<feature type="modified residue" description="N6-(pyridoxal phosphate)lysine" evidence="5">
    <location>
        <position position="202"/>
    </location>
</feature>
<evidence type="ECO:0000259" key="6">
    <source>
        <dbReference type="Pfam" id="PF01212"/>
    </source>
</evidence>
<dbReference type="EMBL" id="PXYV01000001">
    <property type="protein sequence ID" value="PSR24193.1"/>
    <property type="molecule type" value="Genomic_DNA"/>
</dbReference>
<dbReference type="InterPro" id="IPR015424">
    <property type="entry name" value="PyrdxlP-dep_Trfase"/>
</dbReference>
<evidence type="ECO:0000256" key="2">
    <source>
        <dbReference type="ARBA" id="ARBA00006966"/>
    </source>
</evidence>
<reference evidence="7 8" key="1">
    <citation type="journal article" date="2014" name="BMC Genomics">
        <title>Comparison of environmental and isolate Sulfobacillus genomes reveals diverse carbon, sulfur, nitrogen, and hydrogen metabolisms.</title>
        <authorList>
            <person name="Justice N.B."/>
            <person name="Norman A."/>
            <person name="Brown C.T."/>
            <person name="Singh A."/>
            <person name="Thomas B.C."/>
            <person name="Banfield J.F."/>
        </authorList>
    </citation>
    <scope>NUCLEOTIDE SEQUENCE [LARGE SCALE GENOMIC DNA]</scope>
    <source>
        <strain evidence="7">AMDSBA3</strain>
    </source>
</reference>
<organism evidence="7 8">
    <name type="scientific">Sulfobacillus acidophilus</name>
    <dbReference type="NCBI Taxonomy" id="53633"/>
    <lineage>
        <taxon>Bacteria</taxon>
        <taxon>Bacillati</taxon>
        <taxon>Bacillota</taxon>
        <taxon>Clostridia</taxon>
        <taxon>Eubacteriales</taxon>
        <taxon>Clostridiales Family XVII. Incertae Sedis</taxon>
        <taxon>Sulfobacillus</taxon>
    </lineage>
</organism>
<dbReference type="SUPFAM" id="SSF53383">
    <property type="entry name" value="PLP-dependent transferases"/>
    <property type="match status" value="1"/>
</dbReference>
<dbReference type="GO" id="GO:0006545">
    <property type="term" value="P:glycine biosynthetic process"/>
    <property type="evidence" value="ECO:0007669"/>
    <property type="project" value="TreeGrafter"/>
</dbReference>
<keyword evidence="3" id="KW-0663">Pyridoxal phosphate</keyword>
<keyword evidence="4" id="KW-0456">Lyase</keyword>
<evidence type="ECO:0000313" key="7">
    <source>
        <dbReference type="EMBL" id="PSR24193.1"/>
    </source>
</evidence>
<dbReference type="AlphaFoldDB" id="A0A2T2WPP3"/>
<evidence type="ECO:0000256" key="3">
    <source>
        <dbReference type="ARBA" id="ARBA00022898"/>
    </source>
</evidence>
<dbReference type="InterPro" id="IPR001597">
    <property type="entry name" value="ArAA_b-elim_lyase/Thr_aldolase"/>
</dbReference>
<evidence type="ECO:0000256" key="4">
    <source>
        <dbReference type="ARBA" id="ARBA00023239"/>
    </source>
</evidence>
<dbReference type="InterPro" id="IPR023603">
    <property type="entry name" value="Low_specificity_L-TA-like"/>
</dbReference>
<sequence length="345" mass="37066">MPAVVDLRSDTVTRPSSAMRQAMATADVGDDVYGEDPTVNRLEARVAELLGKEAGLFVPSGTMANQVAILSHTERGDELFIHRDSHAYYYEGAAPALWAGAMLTLMDGSEGLFSPEDLISAVRPANIHHPRPRLVCLENTHNRAGGAALEMSRLHPVIKTAHDLGLMVHIDGARLFNAATALNVSADQLVQDADSVSICLSKGLGAPVGSVLVGDTEFVHRARRYRKWLGGGMRQAGILAAAGLLALENRHRLAEDHRRARQLLAGLRELGYQAWGPSIPTNMVMIDTPGPAQPLVQEMASEGILMGTMGPQRIRLVTHLDIDDVGVERALSAFAKWQGASQDAG</sequence>
<proteinExistence type="inferred from homology"/>
<dbReference type="InterPro" id="IPR015422">
    <property type="entry name" value="PyrdxlP-dep_Trfase_small"/>
</dbReference>
<dbReference type="GO" id="GO:0006567">
    <property type="term" value="P:L-threonine catabolic process"/>
    <property type="evidence" value="ECO:0007669"/>
    <property type="project" value="TreeGrafter"/>
</dbReference>
<evidence type="ECO:0000256" key="5">
    <source>
        <dbReference type="PIRSR" id="PIRSR017617-1"/>
    </source>
</evidence>
<dbReference type="NCBIfam" id="NF007825">
    <property type="entry name" value="PRK10534.1"/>
    <property type="match status" value="1"/>
</dbReference>
<dbReference type="InterPro" id="IPR015421">
    <property type="entry name" value="PyrdxlP-dep_Trfase_major"/>
</dbReference>
<comment type="caution">
    <text evidence="7">The sequence shown here is derived from an EMBL/GenBank/DDBJ whole genome shotgun (WGS) entry which is preliminary data.</text>
</comment>
<dbReference type="Gene3D" id="3.90.1150.10">
    <property type="entry name" value="Aspartate Aminotransferase, domain 1"/>
    <property type="match status" value="1"/>
</dbReference>
<dbReference type="Pfam" id="PF01212">
    <property type="entry name" value="Beta_elim_lyase"/>
    <property type="match status" value="1"/>
</dbReference>
<dbReference type="FunFam" id="3.40.640.10:FF:000030">
    <property type="entry name" value="Low-specificity L-threonine aldolase"/>
    <property type="match status" value="1"/>
</dbReference>
<dbReference type="NCBIfam" id="NF041359">
    <property type="entry name" value="GntG_guanitoxin"/>
    <property type="match status" value="1"/>
</dbReference>
<dbReference type="PANTHER" id="PTHR48097:SF9">
    <property type="entry name" value="L-THREONINE ALDOLASE"/>
    <property type="match status" value="1"/>
</dbReference>
<dbReference type="CDD" id="cd06502">
    <property type="entry name" value="TA_like"/>
    <property type="match status" value="1"/>
</dbReference>
<comment type="similarity">
    <text evidence="2">Belongs to the threonine aldolase family.</text>
</comment>
<dbReference type="PIRSF" id="PIRSF017617">
    <property type="entry name" value="Thr_aldolase"/>
    <property type="match status" value="1"/>
</dbReference>
<dbReference type="GO" id="GO:0005829">
    <property type="term" value="C:cytosol"/>
    <property type="evidence" value="ECO:0007669"/>
    <property type="project" value="TreeGrafter"/>
</dbReference>
<evidence type="ECO:0000313" key="8">
    <source>
        <dbReference type="Proteomes" id="UP000241848"/>
    </source>
</evidence>
<accession>A0A2T2WPP3</accession>
<dbReference type="PANTHER" id="PTHR48097">
    <property type="entry name" value="L-THREONINE ALDOLASE-RELATED"/>
    <property type="match status" value="1"/>
</dbReference>
<protein>
    <submittedName>
        <fullName evidence="7">Low-specificity L-threonine aldolase</fullName>
    </submittedName>
</protein>
<dbReference type="GO" id="GO:0008732">
    <property type="term" value="F:L-allo-threonine aldolase activity"/>
    <property type="evidence" value="ECO:0007669"/>
    <property type="project" value="TreeGrafter"/>
</dbReference>
<gene>
    <name evidence="7" type="ORF">C7B45_00375</name>
</gene>
<evidence type="ECO:0000256" key="1">
    <source>
        <dbReference type="ARBA" id="ARBA00001933"/>
    </source>
</evidence>
<comment type="cofactor">
    <cofactor evidence="1">
        <name>pyridoxal 5'-phosphate</name>
        <dbReference type="ChEBI" id="CHEBI:597326"/>
    </cofactor>
</comment>
<name>A0A2T2WPP3_9FIRM</name>